<proteinExistence type="predicted"/>
<keyword evidence="8" id="KW-1185">Reference proteome</keyword>
<protein>
    <submittedName>
        <fullName evidence="7">Unnamed protein product</fullName>
    </submittedName>
</protein>
<dbReference type="PANTHER" id="PTHR45649:SF6">
    <property type="entry name" value="GABA-SPECIFIC PERMEASE"/>
    <property type="match status" value="1"/>
</dbReference>
<reference evidence="7" key="1">
    <citation type="submission" date="2023-04" db="EMBL/GenBank/DDBJ databases">
        <title>Candida boidinii NBRC 10035.</title>
        <authorList>
            <person name="Ichikawa N."/>
            <person name="Sato H."/>
            <person name="Tonouchi N."/>
        </authorList>
    </citation>
    <scope>NUCLEOTIDE SEQUENCE</scope>
    <source>
        <strain evidence="7">NBRC 10035</strain>
    </source>
</reference>
<sequence length="563" mass="62021">MDLHIVKSVRSFVAPIDEPIHSRLQSISSNQSALREIDARHVGGDVELLNEIGYKQELERKFSTFQIFGIAYSIMGLLPSIASVAGTGLTSGSSGFVWSWAVASFFILLIGISMSELGSAIPTSGGLYYWTYYYAPPKFRVPVSFVIGLSNSMALSSGLCSINFGFAEEVLAAVYIQKDGDFEITNPKLYGIFAAAVVTQGIVTSLSSKHIAILQSISYVSNTFIIILYFIALPIGTRVNRHHFNDGAFIFGQVSNFSDWPKGWQFMLSMMTAIWTIGSFDSCVHMSEEAKNATRGVPIGIIGSISVCGLLGWLIIICTVACMNPDINAVLNTDTGFPVAQIIYDSLGKNWAIAFMSLLAYCQWLMGSSILAALSRQAWAFARDNGLPFHSIVKVVNKKLASPIRAVVFSCILSLIIGCLTFGGEQCQQALFSLAVAGNYLAWVTPVFLRLTWGKDRFRPGAFYLGKYSTPLNWVTCFWCFFVIILCMFPGSKSVDKTTMNYTVVINCGVWILSVVYFYVYKYKFYHGPSSNLDDEVSPHLIDTELNAVPIDHDSTLNEEKTA</sequence>
<dbReference type="InterPro" id="IPR002293">
    <property type="entry name" value="AA/rel_permease1"/>
</dbReference>
<organism evidence="7 8">
    <name type="scientific">Candida boidinii</name>
    <name type="common">Yeast</name>
    <dbReference type="NCBI Taxonomy" id="5477"/>
    <lineage>
        <taxon>Eukaryota</taxon>
        <taxon>Fungi</taxon>
        <taxon>Dikarya</taxon>
        <taxon>Ascomycota</taxon>
        <taxon>Saccharomycotina</taxon>
        <taxon>Pichiomycetes</taxon>
        <taxon>Pichiales</taxon>
        <taxon>Pichiaceae</taxon>
        <taxon>Ogataea</taxon>
        <taxon>Ogataea/Candida clade</taxon>
    </lineage>
</organism>
<feature type="transmembrane region" description="Helical" evidence="6">
    <location>
        <begin position="472"/>
        <end position="492"/>
    </location>
</feature>
<dbReference type="EMBL" id="BSXN01000626">
    <property type="protein sequence ID" value="GME69267.1"/>
    <property type="molecule type" value="Genomic_DNA"/>
</dbReference>
<dbReference type="GO" id="GO:0016020">
    <property type="term" value="C:membrane"/>
    <property type="evidence" value="ECO:0007669"/>
    <property type="project" value="UniProtKB-SubCell"/>
</dbReference>
<keyword evidence="5 6" id="KW-0472">Membrane</keyword>
<comment type="caution">
    <text evidence="7">The sequence shown here is derived from an EMBL/GenBank/DDBJ whole genome shotgun (WGS) entry which is preliminary data.</text>
</comment>
<feature type="transmembrane region" description="Helical" evidence="6">
    <location>
        <begin position="97"/>
        <end position="130"/>
    </location>
</feature>
<feature type="transmembrane region" description="Helical" evidence="6">
    <location>
        <begin position="187"/>
        <end position="207"/>
    </location>
</feature>
<dbReference type="PIRSF" id="PIRSF006060">
    <property type="entry name" value="AA_transporter"/>
    <property type="match status" value="1"/>
</dbReference>
<dbReference type="Gene3D" id="1.20.1740.10">
    <property type="entry name" value="Amino acid/polyamine transporter I"/>
    <property type="match status" value="1"/>
</dbReference>
<dbReference type="Proteomes" id="UP001165120">
    <property type="component" value="Unassembled WGS sequence"/>
</dbReference>
<dbReference type="PANTHER" id="PTHR45649">
    <property type="entry name" value="AMINO-ACID PERMEASE BAT1"/>
    <property type="match status" value="1"/>
</dbReference>
<feature type="transmembrane region" description="Helical" evidence="6">
    <location>
        <begin position="351"/>
        <end position="374"/>
    </location>
</feature>
<feature type="transmembrane region" description="Helical" evidence="6">
    <location>
        <begin position="65"/>
        <end position="85"/>
    </location>
</feature>
<keyword evidence="4 6" id="KW-1133">Transmembrane helix</keyword>
<evidence type="ECO:0000256" key="3">
    <source>
        <dbReference type="ARBA" id="ARBA00022692"/>
    </source>
</evidence>
<gene>
    <name evidence="7" type="ORF">Cboi02_000218800</name>
</gene>
<feature type="transmembrane region" description="Helical" evidence="6">
    <location>
        <begin position="142"/>
        <end position="167"/>
    </location>
</feature>
<accession>A0A9W6SYE7</accession>
<feature type="transmembrane region" description="Helical" evidence="6">
    <location>
        <begin position="296"/>
        <end position="316"/>
    </location>
</feature>
<dbReference type="GO" id="GO:0015101">
    <property type="term" value="F:organic cation transmembrane transporter activity"/>
    <property type="evidence" value="ECO:0007669"/>
    <property type="project" value="UniProtKB-ARBA"/>
</dbReference>
<comment type="subcellular location">
    <subcellularLocation>
        <location evidence="1">Membrane</location>
        <topology evidence="1">Multi-pass membrane protein</topology>
    </subcellularLocation>
</comment>
<dbReference type="FunFam" id="1.20.1740.10:FF:000046">
    <property type="entry name" value="Amino-acid permease, putative"/>
    <property type="match status" value="1"/>
</dbReference>
<feature type="transmembrane region" description="Helical" evidence="6">
    <location>
        <begin position="430"/>
        <end position="451"/>
    </location>
</feature>
<keyword evidence="2" id="KW-0813">Transport</keyword>
<feature type="transmembrane region" description="Helical" evidence="6">
    <location>
        <begin position="404"/>
        <end position="424"/>
    </location>
</feature>
<dbReference type="AlphaFoldDB" id="A0A9W6SYE7"/>
<dbReference type="OrthoDB" id="4476201at2759"/>
<evidence type="ECO:0000256" key="4">
    <source>
        <dbReference type="ARBA" id="ARBA00022989"/>
    </source>
</evidence>
<evidence type="ECO:0000313" key="8">
    <source>
        <dbReference type="Proteomes" id="UP001165120"/>
    </source>
</evidence>
<keyword evidence="3 6" id="KW-0812">Transmembrane</keyword>
<dbReference type="Pfam" id="PF13520">
    <property type="entry name" value="AA_permease_2"/>
    <property type="match status" value="1"/>
</dbReference>
<evidence type="ECO:0000256" key="5">
    <source>
        <dbReference type="ARBA" id="ARBA00023136"/>
    </source>
</evidence>
<evidence type="ECO:0000256" key="6">
    <source>
        <dbReference type="SAM" id="Phobius"/>
    </source>
</evidence>
<feature type="transmembrane region" description="Helical" evidence="6">
    <location>
        <begin position="219"/>
        <end position="237"/>
    </location>
</feature>
<feature type="transmembrane region" description="Helical" evidence="6">
    <location>
        <begin position="504"/>
        <end position="521"/>
    </location>
</feature>
<evidence type="ECO:0000313" key="7">
    <source>
        <dbReference type="EMBL" id="GME69267.1"/>
    </source>
</evidence>
<evidence type="ECO:0000256" key="2">
    <source>
        <dbReference type="ARBA" id="ARBA00022448"/>
    </source>
</evidence>
<name>A0A9W6SYE7_CANBO</name>
<evidence type="ECO:0000256" key="1">
    <source>
        <dbReference type="ARBA" id="ARBA00004141"/>
    </source>
</evidence>